<dbReference type="EMBL" id="CT868552">
    <property type="protein sequence ID" value="CAK85781.1"/>
    <property type="molecule type" value="Genomic_DNA"/>
</dbReference>
<accession>A0DRW4</accession>
<dbReference type="KEGG" id="ptm:GSPATT00019485001"/>
<dbReference type="RefSeq" id="XP_001453178.1">
    <property type="nucleotide sequence ID" value="XM_001453141.1"/>
</dbReference>
<sequence>MNLNLPDRQICALYQVDTVLFLRQKLQNLFQQHTSVDVVNLRQIYNMNYEEKLNSK</sequence>
<reference evidence="1 2" key="1">
    <citation type="journal article" date="2006" name="Nature">
        <title>Global trends of whole-genome duplications revealed by the ciliate Paramecium tetraurelia.</title>
        <authorList>
            <consortium name="Genoscope"/>
            <person name="Aury J.-M."/>
            <person name="Jaillon O."/>
            <person name="Duret L."/>
            <person name="Noel B."/>
            <person name="Jubin C."/>
            <person name="Porcel B.M."/>
            <person name="Segurens B."/>
            <person name="Daubin V."/>
            <person name="Anthouard V."/>
            <person name="Aiach N."/>
            <person name="Arnaiz O."/>
            <person name="Billaut A."/>
            <person name="Beisson J."/>
            <person name="Blanc I."/>
            <person name="Bouhouche K."/>
            <person name="Camara F."/>
            <person name="Duharcourt S."/>
            <person name="Guigo R."/>
            <person name="Gogendeau D."/>
            <person name="Katinka M."/>
            <person name="Keller A.-M."/>
            <person name="Kissmehl R."/>
            <person name="Klotz C."/>
            <person name="Koll F."/>
            <person name="Le Moue A."/>
            <person name="Lepere C."/>
            <person name="Malinsky S."/>
            <person name="Nowacki M."/>
            <person name="Nowak J.K."/>
            <person name="Plattner H."/>
            <person name="Poulain J."/>
            <person name="Ruiz F."/>
            <person name="Serrano V."/>
            <person name="Zagulski M."/>
            <person name="Dessen P."/>
            <person name="Betermier M."/>
            <person name="Weissenbach J."/>
            <person name="Scarpelli C."/>
            <person name="Schachter V."/>
            <person name="Sperling L."/>
            <person name="Meyer E."/>
            <person name="Cohen J."/>
            <person name="Wincker P."/>
        </authorList>
    </citation>
    <scope>NUCLEOTIDE SEQUENCE [LARGE SCALE GENOMIC DNA]</scope>
    <source>
        <strain evidence="1 2">Stock d4-2</strain>
    </source>
</reference>
<keyword evidence="2" id="KW-1185">Reference proteome</keyword>
<dbReference type="AlphaFoldDB" id="A0DRW4"/>
<evidence type="ECO:0000313" key="2">
    <source>
        <dbReference type="Proteomes" id="UP000000600"/>
    </source>
</evidence>
<dbReference type="GeneID" id="5038961"/>
<proteinExistence type="predicted"/>
<dbReference type="Proteomes" id="UP000000600">
    <property type="component" value="Unassembled WGS sequence"/>
</dbReference>
<organism evidence="1 2">
    <name type="scientific">Paramecium tetraurelia</name>
    <dbReference type="NCBI Taxonomy" id="5888"/>
    <lineage>
        <taxon>Eukaryota</taxon>
        <taxon>Sar</taxon>
        <taxon>Alveolata</taxon>
        <taxon>Ciliophora</taxon>
        <taxon>Intramacronucleata</taxon>
        <taxon>Oligohymenophorea</taxon>
        <taxon>Peniculida</taxon>
        <taxon>Parameciidae</taxon>
        <taxon>Paramecium</taxon>
    </lineage>
</organism>
<dbReference type="InParanoid" id="A0DRW4"/>
<gene>
    <name evidence="1" type="ORF">GSPATT00019485001</name>
</gene>
<name>A0DRW4_PARTE</name>
<evidence type="ECO:0000313" key="1">
    <source>
        <dbReference type="EMBL" id="CAK85781.1"/>
    </source>
</evidence>
<dbReference type="HOGENOM" id="CLU_3018421_0_0_1"/>
<protein>
    <submittedName>
        <fullName evidence="1">Uncharacterized protein</fullName>
    </submittedName>
</protein>